<organism evidence="3 4">
    <name type="scientific">Helianthus annuus</name>
    <name type="common">Common sunflower</name>
    <dbReference type="NCBI Taxonomy" id="4232"/>
    <lineage>
        <taxon>Eukaryota</taxon>
        <taxon>Viridiplantae</taxon>
        <taxon>Streptophyta</taxon>
        <taxon>Embryophyta</taxon>
        <taxon>Tracheophyta</taxon>
        <taxon>Spermatophyta</taxon>
        <taxon>Magnoliopsida</taxon>
        <taxon>eudicotyledons</taxon>
        <taxon>Gunneridae</taxon>
        <taxon>Pentapetalae</taxon>
        <taxon>asterids</taxon>
        <taxon>campanulids</taxon>
        <taxon>Asterales</taxon>
        <taxon>Asteraceae</taxon>
        <taxon>Asteroideae</taxon>
        <taxon>Heliantheae alliance</taxon>
        <taxon>Heliantheae</taxon>
        <taxon>Helianthus</taxon>
    </lineage>
</organism>
<evidence type="ECO:0000313" key="4">
    <source>
        <dbReference type="Proteomes" id="UP000215914"/>
    </source>
</evidence>
<feature type="region of interest" description="Disordered" evidence="1">
    <location>
        <begin position="49"/>
        <end position="78"/>
    </location>
</feature>
<dbReference type="EMBL" id="CM007904">
    <property type="protein sequence ID" value="OTF93834.1"/>
    <property type="molecule type" value="Genomic_DNA"/>
</dbReference>
<dbReference type="EMBL" id="MNCJ02000330">
    <property type="protein sequence ID" value="KAF5762830.1"/>
    <property type="molecule type" value="Genomic_DNA"/>
</dbReference>
<evidence type="ECO:0000313" key="3">
    <source>
        <dbReference type="EMBL" id="OTF93834.1"/>
    </source>
</evidence>
<name>A0A251S4Q6_HELAN</name>
<feature type="compositionally biased region" description="Polar residues" evidence="1">
    <location>
        <begin position="65"/>
        <end position="78"/>
    </location>
</feature>
<evidence type="ECO:0000313" key="2">
    <source>
        <dbReference type="EMBL" id="KAF5762830.1"/>
    </source>
</evidence>
<dbReference type="Gramene" id="mRNA:HanXRQr2_Chr15g0673281">
    <property type="protein sequence ID" value="mRNA:HanXRQr2_Chr15g0673281"/>
    <property type="gene ID" value="HanXRQr2_Chr15g0673281"/>
</dbReference>
<reference evidence="2 4" key="1">
    <citation type="journal article" date="2017" name="Nature">
        <title>The sunflower genome provides insights into oil metabolism, flowering and Asterid evolution.</title>
        <authorList>
            <person name="Badouin H."/>
            <person name="Gouzy J."/>
            <person name="Grassa C.J."/>
            <person name="Murat F."/>
            <person name="Staton S.E."/>
            <person name="Cottret L."/>
            <person name="Lelandais-Briere C."/>
            <person name="Owens G.L."/>
            <person name="Carrere S."/>
            <person name="Mayjonade B."/>
            <person name="Legrand L."/>
            <person name="Gill N."/>
            <person name="Kane N.C."/>
            <person name="Bowers J.E."/>
            <person name="Hubner S."/>
            <person name="Bellec A."/>
            <person name="Berard A."/>
            <person name="Berges H."/>
            <person name="Blanchet N."/>
            <person name="Boniface M.C."/>
            <person name="Brunel D."/>
            <person name="Catrice O."/>
            <person name="Chaidir N."/>
            <person name="Claudel C."/>
            <person name="Donnadieu C."/>
            <person name="Faraut T."/>
            <person name="Fievet G."/>
            <person name="Helmstetter N."/>
            <person name="King M."/>
            <person name="Knapp S.J."/>
            <person name="Lai Z."/>
            <person name="Le Paslier M.C."/>
            <person name="Lippi Y."/>
            <person name="Lorenzon L."/>
            <person name="Mandel J.R."/>
            <person name="Marage G."/>
            <person name="Marchand G."/>
            <person name="Marquand E."/>
            <person name="Bret-Mestries E."/>
            <person name="Morien E."/>
            <person name="Nambeesan S."/>
            <person name="Nguyen T."/>
            <person name="Pegot-Espagnet P."/>
            <person name="Pouilly N."/>
            <person name="Raftis F."/>
            <person name="Sallet E."/>
            <person name="Schiex T."/>
            <person name="Thomas J."/>
            <person name="Vandecasteele C."/>
            <person name="Vares D."/>
            <person name="Vear F."/>
            <person name="Vautrin S."/>
            <person name="Crespi M."/>
            <person name="Mangin B."/>
            <person name="Burke J.M."/>
            <person name="Salse J."/>
            <person name="Munos S."/>
            <person name="Vincourt P."/>
            <person name="Rieseberg L.H."/>
            <person name="Langlade N.B."/>
        </authorList>
    </citation>
    <scope>NUCLEOTIDE SEQUENCE [LARGE SCALE GENOMIC DNA]</scope>
    <source>
        <strain evidence="4">cv. SF193</strain>
        <tissue evidence="2">Leaves</tissue>
    </source>
</reference>
<dbReference type="AlphaFoldDB" id="A0A251S4Q6"/>
<sequence length="78" mass="8377">MANVKIISTLIADQLSLGNFVLMRGFTTTTQCSLFGIVKASGIAMVKRGGEESKKPTPWVPDPVSNRSLQTRGPNEPS</sequence>
<dbReference type="Proteomes" id="UP000215914">
    <property type="component" value="Chromosome 15"/>
</dbReference>
<dbReference type="InParanoid" id="A0A251S4Q6"/>
<keyword evidence="4" id="KW-1185">Reference proteome</keyword>
<reference evidence="2" key="3">
    <citation type="submission" date="2020-06" db="EMBL/GenBank/DDBJ databases">
        <title>Helianthus annuus Genome sequencing and assembly Release 2.</title>
        <authorList>
            <person name="Gouzy J."/>
            <person name="Langlade N."/>
            <person name="Munos S."/>
        </authorList>
    </citation>
    <scope>NUCLEOTIDE SEQUENCE</scope>
    <source>
        <tissue evidence="2">Leaves</tissue>
    </source>
</reference>
<dbReference type="Pfam" id="PF03242">
    <property type="entry name" value="LEA_3a"/>
    <property type="match status" value="1"/>
</dbReference>
<accession>A0A251S4Q6</accession>
<reference evidence="3" key="2">
    <citation type="submission" date="2017-02" db="EMBL/GenBank/DDBJ databases">
        <title>Sunflower complete genome.</title>
        <authorList>
            <person name="Langlade N."/>
            <person name="Munos S."/>
        </authorList>
    </citation>
    <scope>NUCLEOTIDE SEQUENCE [LARGE SCALE GENOMIC DNA]</scope>
    <source>
        <tissue evidence="3">Leaves</tissue>
    </source>
</reference>
<protein>
    <submittedName>
        <fullName evidence="2">Late embryogenesis abundant protein, LEA_3 subgroup</fullName>
    </submittedName>
    <submittedName>
        <fullName evidence="3">Putative late embryogenesis abundant protein, LEA5-type</fullName>
    </submittedName>
</protein>
<gene>
    <name evidence="3" type="ORF">HannXRQ_Chr15g0465611</name>
    <name evidence="2" type="ORF">HanXRQr2_Chr15g0673281</name>
</gene>
<dbReference type="InterPro" id="IPR004926">
    <property type="entry name" value="LEA_3a"/>
</dbReference>
<proteinExistence type="predicted"/>
<evidence type="ECO:0000256" key="1">
    <source>
        <dbReference type="SAM" id="MobiDB-lite"/>
    </source>
</evidence>